<keyword evidence="3" id="KW-1185">Reference proteome</keyword>
<feature type="transmembrane region" description="Helical" evidence="1">
    <location>
        <begin position="16"/>
        <end position="34"/>
    </location>
</feature>
<dbReference type="EMBL" id="BNJK01000002">
    <property type="protein sequence ID" value="GHO98803.1"/>
    <property type="molecule type" value="Genomic_DNA"/>
</dbReference>
<name>A0A8J3IUI9_9CHLR</name>
<keyword evidence="1" id="KW-1133">Transmembrane helix</keyword>
<comment type="caution">
    <text evidence="2">The sequence shown here is derived from an EMBL/GenBank/DDBJ whole genome shotgun (WGS) entry which is preliminary data.</text>
</comment>
<evidence type="ECO:0000313" key="3">
    <source>
        <dbReference type="Proteomes" id="UP000597444"/>
    </source>
</evidence>
<organism evidence="2 3">
    <name type="scientific">Reticulibacter mediterranei</name>
    <dbReference type="NCBI Taxonomy" id="2778369"/>
    <lineage>
        <taxon>Bacteria</taxon>
        <taxon>Bacillati</taxon>
        <taxon>Chloroflexota</taxon>
        <taxon>Ktedonobacteria</taxon>
        <taxon>Ktedonobacterales</taxon>
        <taxon>Reticulibacteraceae</taxon>
        <taxon>Reticulibacter</taxon>
    </lineage>
</organism>
<sequence>MYQPPGYPPERKKQGLFILLLFLVGVLFLVLWASSHQPPATNYTYTVVTPDDSNESYSGGSGSSTNTLYARHTPLPTMAPTAKLHYGVNHNPWGYDFDATGGQLLYSPVPGFCAGQYFQCVGDFWERSNGYVVECHSGYYSHSGGVQGACSQHGGVWRALYSH</sequence>
<dbReference type="AlphaFoldDB" id="A0A8J3IUI9"/>
<evidence type="ECO:0000313" key="2">
    <source>
        <dbReference type="EMBL" id="GHO98803.1"/>
    </source>
</evidence>
<keyword evidence="1" id="KW-0812">Transmembrane</keyword>
<proteinExistence type="predicted"/>
<dbReference type="Proteomes" id="UP000597444">
    <property type="component" value="Unassembled WGS sequence"/>
</dbReference>
<accession>A0A8J3IUI9</accession>
<reference evidence="2" key="1">
    <citation type="submission" date="2020-10" db="EMBL/GenBank/DDBJ databases">
        <title>Taxonomic study of unclassified bacteria belonging to the class Ktedonobacteria.</title>
        <authorList>
            <person name="Yabe S."/>
            <person name="Wang C.M."/>
            <person name="Zheng Y."/>
            <person name="Sakai Y."/>
            <person name="Cavaletti L."/>
            <person name="Monciardini P."/>
            <person name="Donadio S."/>
        </authorList>
    </citation>
    <scope>NUCLEOTIDE SEQUENCE</scope>
    <source>
        <strain evidence="2">ID150040</strain>
    </source>
</reference>
<dbReference type="RefSeq" id="WP_220209495.1">
    <property type="nucleotide sequence ID" value="NZ_BNJK01000002.1"/>
</dbReference>
<gene>
    <name evidence="2" type="ORF">KSF_088510</name>
</gene>
<protein>
    <submittedName>
        <fullName evidence="2">Uncharacterized protein</fullName>
    </submittedName>
</protein>
<evidence type="ECO:0000256" key="1">
    <source>
        <dbReference type="SAM" id="Phobius"/>
    </source>
</evidence>
<keyword evidence="1" id="KW-0472">Membrane</keyword>